<feature type="repeat" description="PPR" evidence="7">
    <location>
        <begin position="453"/>
        <end position="487"/>
    </location>
</feature>
<dbReference type="InterPro" id="IPR046960">
    <property type="entry name" value="PPR_At4g14850-like_plant"/>
</dbReference>
<evidence type="ECO:0000256" key="1">
    <source>
        <dbReference type="ARBA" id="ARBA00004123"/>
    </source>
</evidence>
<dbReference type="FunFam" id="1.25.40.10:FF:000277">
    <property type="entry name" value="Pentatricopeptide repeat-containing protein, mitochondrial"/>
    <property type="match status" value="1"/>
</dbReference>
<comment type="caution">
    <text evidence="10">The sequence shown here is derived from an EMBL/GenBank/DDBJ whole genome shotgun (WGS) entry which is preliminary data.</text>
</comment>
<feature type="region of interest" description="Disordered" evidence="8">
    <location>
        <begin position="123"/>
        <end position="203"/>
    </location>
</feature>
<dbReference type="InterPro" id="IPR046848">
    <property type="entry name" value="E_motif"/>
</dbReference>
<dbReference type="InterPro" id="IPR036638">
    <property type="entry name" value="HLH_DNA-bd_sf"/>
</dbReference>
<dbReference type="FunFam" id="4.10.280.10:FF:000042">
    <property type="entry name" value="transcription factor bHLH48-like isoform X1"/>
    <property type="match status" value="1"/>
</dbReference>
<evidence type="ECO:0000256" key="3">
    <source>
        <dbReference type="ARBA" id="ARBA00023015"/>
    </source>
</evidence>
<proteinExistence type="inferred from homology"/>
<dbReference type="Proteomes" id="UP000634136">
    <property type="component" value="Unassembled WGS sequence"/>
</dbReference>
<dbReference type="PANTHER" id="PTHR47926:SF452">
    <property type="entry name" value="PENTATRICOPEPTIDE REPEAT-CONTAINING PROTEIN"/>
    <property type="match status" value="1"/>
</dbReference>
<name>A0A834W4Q3_9FABA</name>
<dbReference type="Gene3D" id="1.25.40.10">
    <property type="entry name" value="Tetratricopeptide repeat domain"/>
    <property type="match status" value="5"/>
</dbReference>
<dbReference type="FunFam" id="1.25.40.10:FF:000344">
    <property type="entry name" value="Pentatricopeptide repeat-containing protein"/>
    <property type="match status" value="1"/>
</dbReference>
<dbReference type="Pfam" id="PF20431">
    <property type="entry name" value="E_motif"/>
    <property type="match status" value="1"/>
</dbReference>
<evidence type="ECO:0000259" key="9">
    <source>
        <dbReference type="PROSITE" id="PS50888"/>
    </source>
</evidence>
<keyword evidence="2" id="KW-0677">Repeat</keyword>
<keyword evidence="11" id="KW-1185">Reference proteome</keyword>
<dbReference type="SUPFAM" id="SSF47459">
    <property type="entry name" value="HLH, helix-loop-helix DNA-binding domain"/>
    <property type="match status" value="1"/>
</dbReference>
<dbReference type="AlphaFoldDB" id="A0A834W4Q3"/>
<evidence type="ECO:0000313" key="10">
    <source>
        <dbReference type="EMBL" id="KAF7804109.1"/>
    </source>
</evidence>
<dbReference type="GO" id="GO:0005634">
    <property type="term" value="C:nucleus"/>
    <property type="evidence" value="ECO:0007669"/>
    <property type="project" value="UniProtKB-SubCell"/>
</dbReference>
<organism evidence="10 11">
    <name type="scientific">Senna tora</name>
    <dbReference type="NCBI Taxonomy" id="362788"/>
    <lineage>
        <taxon>Eukaryota</taxon>
        <taxon>Viridiplantae</taxon>
        <taxon>Streptophyta</taxon>
        <taxon>Embryophyta</taxon>
        <taxon>Tracheophyta</taxon>
        <taxon>Spermatophyta</taxon>
        <taxon>Magnoliopsida</taxon>
        <taxon>eudicotyledons</taxon>
        <taxon>Gunneridae</taxon>
        <taxon>Pentapetalae</taxon>
        <taxon>rosids</taxon>
        <taxon>fabids</taxon>
        <taxon>Fabales</taxon>
        <taxon>Fabaceae</taxon>
        <taxon>Caesalpinioideae</taxon>
        <taxon>Cassia clade</taxon>
        <taxon>Senna</taxon>
    </lineage>
</organism>
<reference evidence="10" key="1">
    <citation type="submission" date="2020-09" db="EMBL/GenBank/DDBJ databases">
        <title>Genome-Enabled Discovery of Anthraquinone Biosynthesis in Senna tora.</title>
        <authorList>
            <person name="Kang S.-H."/>
            <person name="Pandey R.P."/>
            <person name="Lee C.-M."/>
            <person name="Sim J.-S."/>
            <person name="Jeong J.-T."/>
            <person name="Choi B.-S."/>
            <person name="Jung M."/>
            <person name="Ginzburg D."/>
            <person name="Zhao K."/>
            <person name="Won S.Y."/>
            <person name="Oh T.-J."/>
            <person name="Yu Y."/>
            <person name="Kim N.-H."/>
            <person name="Lee O.R."/>
            <person name="Lee T.-H."/>
            <person name="Bashyal P."/>
            <person name="Kim T.-S."/>
            <person name="Lee W.-H."/>
            <person name="Kawkins C."/>
            <person name="Kim C.-K."/>
            <person name="Kim J.S."/>
            <person name="Ahn B.O."/>
            <person name="Rhee S.Y."/>
            <person name="Sohng J.K."/>
        </authorList>
    </citation>
    <scope>NUCLEOTIDE SEQUENCE</scope>
    <source>
        <tissue evidence="10">Leaf</tissue>
    </source>
</reference>
<protein>
    <submittedName>
        <fullName evidence="10">Putative pentatricopeptide repeat-containing protein</fullName>
    </submittedName>
</protein>
<feature type="compositionally biased region" description="Basic residues" evidence="8">
    <location>
        <begin position="175"/>
        <end position="193"/>
    </location>
</feature>
<comment type="subcellular location">
    <subcellularLocation>
        <location evidence="1">Nucleus</location>
    </subcellularLocation>
</comment>
<dbReference type="Gene3D" id="4.10.280.10">
    <property type="entry name" value="Helix-loop-helix DNA-binding domain"/>
    <property type="match status" value="1"/>
</dbReference>
<evidence type="ECO:0000256" key="2">
    <source>
        <dbReference type="ARBA" id="ARBA00022737"/>
    </source>
</evidence>
<dbReference type="GO" id="GO:0046983">
    <property type="term" value="F:protein dimerization activity"/>
    <property type="evidence" value="ECO:0007669"/>
    <property type="project" value="InterPro"/>
</dbReference>
<feature type="compositionally biased region" description="Polar residues" evidence="8">
    <location>
        <begin position="152"/>
        <end position="161"/>
    </location>
</feature>
<feature type="repeat" description="PPR" evidence="7">
    <location>
        <begin position="861"/>
        <end position="895"/>
    </location>
</feature>
<sequence length="1075" mass="118603">MEPTTGGLSGSSLAIRDHDKTTLESIQFNQEIQGIMAPPPENASSFTALLELPPPQAVELLHSPDCDGTAAAAAASASSASSKSLCQINNQKPYLFHSFSSNLTFPSNAALIERAAKFSVFAGESSPPEESSLVAPNSGANLDKVKNEPPETDSNPSSMQGCVSDPAVENQNQRAAKRKEREKKVKGSSKKSKGVADEASGDAEKLPYVHVRARRGQATDSHSLAERARREKINARMKLLQELVPGCNKISGTALVLDEIINHVQSLQRQVEFLSMKLAAVNPRIDFNLDSILATEGASLMDCNFPHMVTPLMWPEIPVNGNRQQYQQQWQVDAFHQPLWGREEGNHNNFITPENSFLSYDSSANSVGNQDSTQPEGKKNCCRPKVSYDITTTSDPKSVSEKIEKDTKLHASLLVSAALVSNSVASKLMSLYVRFHDLATVLGVFRTVQQEPDTMMWNLVIRSHVDLGFFHAAFLLYKQMRQSGAFHDTFTFPLINQALSSIRSDVVFGKMIHCQAIQTGLDLDLYFCNTMIDVYVKCGCLSCARNLFDVMLQRDLVSWTSVIAGYISERNVSVASELFNQMRLEMEPNSVTLIVMLRACCASGALMDGNQVHGYAIKSGLLMDTSVQNAVLSMYANMGNTKGVETIFSEVDRKDVVSWNILISFHGTRGDIMEVAHMFSKMHRGEESSWNARTLTLVLSAIAKSGSLSEGESLHCLVIKTGLSDDILLTSLLDFYAKCGKLEISVELFREIHCKSNITWGAMMSGLIQNGYFVETITLFKQMQAADLALDPEIWRNLIDAHANLGALKLGKGVHGYLIKNLFNGSEADIARLENSILNMYIRSGSISSARAYFDRLTVKDVVAWTTMIEGFGSHGFGFEALNYFKLMIEQRVQPNSVTFLSLLSACSHSGLVSEGCKIYCSMKWDFGIEPALDHHTCIVDLLGRYGLLKEALAMILKMIILPDSRIWGALLAASRVYGNKEVVEYAAERFLELEPDNAGYYTLLSNVKASVGRWDEVEELRRVMSEKNLKKKPGWSCIEVKGVMQGFTSGDISHPKAEEIYEALGSLIIATPYV</sequence>
<dbReference type="GO" id="GO:0005737">
    <property type="term" value="C:cytoplasm"/>
    <property type="evidence" value="ECO:0007669"/>
    <property type="project" value="UniProtKB-ARBA"/>
</dbReference>
<dbReference type="InterPro" id="IPR046849">
    <property type="entry name" value="E2_motif"/>
</dbReference>
<evidence type="ECO:0000256" key="6">
    <source>
        <dbReference type="ARBA" id="ARBA00061659"/>
    </source>
</evidence>
<accession>A0A834W4Q3</accession>
<gene>
    <name evidence="10" type="ORF">G2W53_043220</name>
</gene>
<dbReference type="Pfam" id="PF01535">
    <property type="entry name" value="PPR"/>
    <property type="match status" value="4"/>
</dbReference>
<dbReference type="Pfam" id="PF00010">
    <property type="entry name" value="HLH"/>
    <property type="match status" value="1"/>
</dbReference>
<feature type="repeat" description="PPR" evidence="7">
    <location>
        <begin position="524"/>
        <end position="558"/>
    </location>
</feature>
<dbReference type="OrthoDB" id="185373at2759"/>
<feature type="domain" description="BHLH" evidence="9">
    <location>
        <begin position="217"/>
        <end position="267"/>
    </location>
</feature>
<dbReference type="InterPro" id="IPR011990">
    <property type="entry name" value="TPR-like_helical_dom_sf"/>
</dbReference>
<dbReference type="NCBIfam" id="TIGR00756">
    <property type="entry name" value="PPR"/>
    <property type="match status" value="5"/>
</dbReference>
<evidence type="ECO:0000256" key="4">
    <source>
        <dbReference type="ARBA" id="ARBA00023163"/>
    </source>
</evidence>
<keyword evidence="5" id="KW-0539">Nucleus</keyword>
<dbReference type="PROSITE" id="PS51375">
    <property type="entry name" value="PPR"/>
    <property type="match status" value="4"/>
</dbReference>
<dbReference type="GO" id="GO:0003723">
    <property type="term" value="F:RNA binding"/>
    <property type="evidence" value="ECO:0007669"/>
    <property type="project" value="InterPro"/>
</dbReference>
<dbReference type="Pfam" id="PF20430">
    <property type="entry name" value="Eplus_motif"/>
    <property type="match status" value="1"/>
</dbReference>
<dbReference type="InterPro" id="IPR011598">
    <property type="entry name" value="bHLH_dom"/>
</dbReference>
<evidence type="ECO:0000256" key="8">
    <source>
        <dbReference type="SAM" id="MobiDB-lite"/>
    </source>
</evidence>
<dbReference type="Pfam" id="PF13041">
    <property type="entry name" value="PPR_2"/>
    <property type="match status" value="2"/>
</dbReference>
<dbReference type="PANTHER" id="PTHR47926">
    <property type="entry name" value="PENTATRICOPEPTIDE REPEAT-CONTAINING PROTEIN"/>
    <property type="match status" value="1"/>
</dbReference>
<evidence type="ECO:0000256" key="5">
    <source>
        <dbReference type="ARBA" id="ARBA00023242"/>
    </source>
</evidence>
<dbReference type="InterPro" id="IPR002885">
    <property type="entry name" value="PPR_rpt"/>
</dbReference>
<keyword evidence="4" id="KW-0804">Transcription</keyword>
<dbReference type="CDD" id="cd18919">
    <property type="entry name" value="bHLH_AtBPE_like"/>
    <property type="match status" value="1"/>
</dbReference>
<feature type="repeat" description="PPR" evidence="7">
    <location>
        <begin position="756"/>
        <end position="790"/>
    </location>
</feature>
<evidence type="ECO:0000313" key="11">
    <source>
        <dbReference type="Proteomes" id="UP000634136"/>
    </source>
</evidence>
<comment type="similarity">
    <text evidence="6">Belongs to the PPR family. PCMP-E subfamily.</text>
</comment>
<dbReference type="PROSITE" id="PS50888">
    <property type="entry name" value="BHLH"/>
    <property type="match status" value="1"/>
</dbReference>
<dbReference type="SMART" id="SM00353">
    <property type="entry name" value="HLH"/>
    <property type="match status" value="1"/>
</dbReference>
<evidence type="ECO:0000256" key="7">
    <source>
        <dbReference type="PROSITE-ProRule" id="PRU00708"/>
    </source>
</evidence>
<dbReference type="EMBL" id="JAAIUW010000013">
    <property type="protein sequence ID" value="KAF7804109.1"/>
    <property type="molecule type" value="Genomic_DNA"/>
</dbReference>
<keyword evidence="3" id="KW-0805">Transcription regulation</keyword>
<dbReference type="GO" id="GO:0016556">
    <property type="term" value="P:mRNA modification"/>
    <property type="evidence" value="ECO:0007669"/>
    <property type="project" value="UniProtKB-ARBA"/>
</dbReference>